<keyword evidence="2" id="KW-1185">Reference proteome</keyword>
<dbReference type="EMBL" id="JAYMYQ010000003">
    <property type="protein sequence ID" value="KAK7345007.1"/>
    <property type="molecule type" value="Genomic_DNA"/>
</dbReference>
<dbReference type="Proteomes" id="UP001367508">
    <property type="component" value="Unassembled WGS sequence"/>
</dbReference>
<organism evidence="1 2">
    <name type="scientific">Canavalia gladiata</name>
    <name type="common">Sword bean</name>
    <name type="synonym">Dolichos gladiatus</name>
    <dbReference type="NCBI Taxonomy" id="3824"/>
    <lineage>
        <taxon>Eukaryota</taxon>
        <taxon>Viridiplantae</taxon>
        <taxon>Streptophyta</taxon>
        <taxon>Embryophyta</taxon>
        <taxon>Tracheophyta</taxon>
        <taxon>Spermatophyta</taxon>
        <taxon>Magnoliopsida</taxon>
        <taxon>eudicotyledons</taxon>
        <taxon>Gunneridae</taxon>
        <taxon>Pentapetalae</taxon>
        <taxon>rosids</taxon>
        <taxon>fabids</taxon>
        <taxon>Fabales</taxon>
        <taxon>Fabaceae</taxon>
        <taxon>Papilionoideae</taxon>
        <taxon>50 kb inversion clade</taxon>
        <taxon>NPAAA clade</taxon>
        <taxon>indigoferoid/millettioid clade</taxon>
        <taxon>Phaseoleae</taxon>
        <taxon>Canavalia</taxon>
    </lineage>
</organism>
<protein>
    <submittedName>
        <fullName evidence="1">Uncharacterized protein</fullName>
    </submittedName>
</protein>
<evidence type="ECO:0000313" key="2">
    <source>
        <dbReference type="Proteomes" id="UP001367508"/>
    </source>
</evidence>
<accession>A0AAN9M494</accession>
<sequence length="175" mass="18947">MAPFTRLCFITGEGLCFVSGEGAAPGPDSAAVTSSQSRESSSYYFAKLCQCTGSPGSRVFCCFFIGPRSGFRELGRIQHKQGGAKVSPNAGCWGSCKYDHLVIMHGVSSGMMYLSMVFKGRMASQAPLQYSVSPEYTQDLMTKGARWWPHILRGVDQRTDLSLPETVAGDEGGYD</sequence>
<evidence type="ECO:0000313" key="1">
    <source>
        <dbReference type="EMBL" id="KAK7345007.1"/>
    </source>
</evidence>
<proteinExistence type="predicted"/>
<name>A0AAN9M494_CANGL</name>
<gene>
    <name evidence="1" type="ORF">VNO77_15351</name>
</gene>
<comment type="caution">
    <text evidence="1">The sequence shown here is derived from an EMBL/GenBank/DDBJ whole genome shotgun (WGS) entry which is preliminary data.</text>
</comment>
<dbReference type="AlphaFoldDB" id="A0AAN9M494"/>
<reference evidence="1 2" key="1">
    <citation type="submission" date="2024-01" db="EMBL/GenBank/DDBJ databases">
        <title>The genomes of 5 underutilized Papilionoideae crops provide insights into root nodulation and disease resistanc.</title>
        <authorList>
            <person name="Jiang F."/>
        </authorList>
    </citation>
    <scope>NUCLEOTIDE SEQUENCE [LARGE SCALE GENOMIC DNA]</scope>
    <source>
        <strain evidence="1">LVBAO_FW01</strain>
        <tissue evidence="1">Leaves</tissue>
    </source>
</reference>